<evidence type="ECO:0000256" key="2">
    <source>
        <dbReference type="SAM" id="SignalP"/>
    </source>
</evidence>
<name>A0A0D6MJE5_9PROT</name>
<dbReference type="PANTHER" id="PTHR15629:SF2">
    <property type="entry name" value="SH3 DOMAIN-CONTAINING YSC84-LIKE PROTEIN 1"/>
    <property type="match status" value="1"/>
</dbReference>
<keyword evidence="2" id="KW-0732">Signal</keyword>
<evidence type="ECO:0000259" key="3">
    <source>
        <dbReference type="Pfam" id="PF04366"/>
    </source>
</evidence>
<keyword evidence="5" id="KW-1185">Reference proteome</keyword>
<dbReference type="InterPro" id="IPR007461">
    <property type="entry name" value="Ysc84_actin-binding"/>
</dbReference>
<evidence type="ECO:0000256" key="1">
    <source>
        <dbReference type="SAM" id="MobiDB-lite"/>
    </source>
</evidence>
<dbReference type="InterPro" id="IPR051702">
    <property type="entry name" value="SH3_domain_YSC84-like"/>
</dbReference>
<reference evidence="4 5" key="1">
    <citation type="submission" date="2012-10" db="EMBL/GenBank/DDBJ databases">
        <title>Genome sequencing of Tanticharoenia sakaeratensis NBRC 103193.</title>
        <authorList>
            <person name="Azuma Y."/>
            <person name="Hadano H."/>
            <person name="Hirakawa H."/>
            <person name="Matsushita K."/>
        </authorList>
    </citation>
    <scope>NUCLEOTIDE SEQUENCE [LARGE SCALE GENOMIC DNA]</scope>
    <source>
        <strain evidence="4 5">NBRC 103193</strain>
    </source>
</reference>
<feature type="chain" id="PRO_5002308291" description="Ysc84 actin-binding domain-containing protein" evidence="2">
    <location>
        <begin position="26"/>
        <end position="282"/>
    </location>
</feature>
<feature type="signal peptide" evidence="2">
    <location>
        <begin position="1"/>
        <end position="25"/>
    </location>
</feature>
<dbReference type="RefSeq" id="WP_048847943.1">
    <property type="nucleotide sequence ID" value="NZ_BALE01000010.1"/>
</dbReference>
<dbReference type="EMBL" id="BALE01000010">
    <property type="protein sequence ID" value="GAN53764.1"/>
    <property type="molecule type" value="Genomic_DNA"/>
</dbReference>
<dbReference type="AlphaFoldDB" id="A0A0D6MJE5"/>
<dbReference type="GO" id="GO:0035091">
    <property type="term" value="F:phosphatidylinositol binding"/>
    <property type="evidence" value="ECO:0007669"/>
    <property type="project" value="TreeGrafter"/>
</dbReference>
<dbReference type="OrthoDB" id="9782434at2"/>
<feature type="compositionally biased region" description="Low complexity" evidence="1">
    <location>
        <begin position="240"/>
        <end position="258"/>
    </location>
</feature>
<evidence type="ECO:0000313" key="4">
    <source>
        <dbReference type="EMBL" id="GAN53764.1"/>
    </source>
</evidence>
<sequence>MSTRFRFTPILLAAPLALAAPMAQAAHGTQQALVDRATLTVQDMFQSANANSRAQRYLARARAVMVCPSIFRMSIGIGGSGGGCVLVSRDARGSWSDPAFYTLSSGSIGVQLGMDDSEMILFVMSARGLQALLDSQFKFNAGAGASFATLGTGIEDSTAGVSNTDILALQKSRGLFAGAALGGSKLTVNSGANRSYYNQSVGPEDIVVTMRVNNPGADPLRRILSQVTPAPTTPVPPSGPMTSPTTPAAGTSTSPYPTNYDSSRAYGTRVPGVQSQSLPPTH</sequence>
<feature type="domain" description="Ysc84 actin-binding" evidence="3">
    <location>
        <begin position="105"/>
        <end position="226"/>
    </location>
</feature>
<feature type="region of interest" description="Disordered" evidence="1">
    <location>
        <begin position="228"/>
        <end position="282"/>
    </location>
</feature>
<comment type="caution">
    <text evidence="4">The sequence shown here is derived from an EMBL/GenBank/DDBJ whole genome shotgun (WGS) entry which is preliminary data.</text>
</comment>
<feature type="compositionally biased region" description="Polar residues" evidence="1">
    <location>
        <begin position="273"/>
        <end position="282"/>
    </location>
</feature>
<accession>A0A0D6MJE5</accession>
<gene>
    <name evidence="4" type="ORF">Tasa_010_311</name>
</gene>
<evidence type="ECO:0000313" key="5">
    <source>
        <dbReference type="Proteomes" id="UP000032679"/>
    </source>
</evidence>
<dbReference type="Proteomes" id="UP000032679">
    <property type="component" value="Unassembled WGS sequence"/>
</dbReference>
<organism evidence="4 5">
    <name type="scientific">Tanticharoenia sakaeratensis NBRC 103193</name>
    <dbReference type="NCBI Taxonomy" id="1231623"/>
    <lineage>
        <taxon>Bacteria</taxon>
        <taxon>Pseudomonadati</taxon>
        <taxon>Pseudomonadota</taxon>
        <taxon>Alphaproteobacteria</taxon>
        <taxon>Acetobacterales</taxon>
        <taxon>Acetobacteraceae</taxon>
        <taxon>Tanticharoenia</taxon>
    </lineage>
</organism>
<dbReference type="STRING" id="1231623.Tasa_010_311"/>
<dbReference type="Pfam" id="PF04366">
    <property type="entry name" value="Ysc84"/>
    <property type="match status" value="1"/>
</dbReference>
<dbReference type="CDD" id="cd11524">
    <property type="entry name" value="SYLF"/>
    <property type="match status" value="1"/>
</dbReference>
<dbReference type="PANTHER" id="PTHR15629">
    <property type="entry name" value="SH3YL1 PROTEIN"/>
    <property type="match status" value="1"/>
</dbReference>
<protein>
    <recommendedName>
        <fullName evidence="3">Ysc84 actin-binding domain-containing protein</fullName>
    </recommendedName>
</protein>
<proteinExistence type="predicted"/>